<comment type="catalytic activity">
    <reaction evidence="14 15">
        <text>DNA(n) + a 2'-deoxyribonucleoside 5'-triphosphate = DNA(n+1) + diphosphate</text>
        <dbReference type="Rhea" id="RHEA:22508"/>
        <dbReference type="Rhea" id="RHEA-COMP:17339"/>
        <dbReference type="Rhea" id="RHEA-COMP:17340"/>
        <dbReference type="ChEBI" id="CHEBI:33019"/>
        <dbReference type="ChEBI" id="CHEBI:61560"/>
        <dbReference type="ChEBI" id="CHEBI:173112"/>
        <dbReference type="EC" id="2.7.7.7"/>
    </reaction>
</comment>
<feature type="binding site" evidence="15">
    <location>
        <position position="19"/>
    </location>
    <ligand>
        <name>Mg(2+)</name>
        <dbReference type="ChEBI" id="CHEBI:18420"/>
    </ligand>
</feature>
<comment type="caution">
    <text evidence="17">The sequence shown here is derived from an EMBL/GenBank/DDBJ whole genome shotgun (WGS) entry which is preliminary data.</text>
</comment>
<keyword evidence="13 15" id="KW-0234">DNA repair</keyword>
<evidence type="ECO:0000256" key="1">
    <source>
        <dbReference type="ARBA" id="ARBA00004496"/>
    </source>
</evidence>
<proteinExistence type="inferred from homology"/>
<dbReference type="GO" id="GO:0003887">
    <property type="term" value="F:DNA-directed DNA polymerase activity"/>
    <property type="evidence" value="ECO:0007669"/>
    <property type="project" value="UniProtKB-UniRule"/>
</dbReference>
<dbReference type="InterPro" id="IPR053848">
    <property type="entry name" value="IMS_HHH_1"/>
</dbReference>
<evidence type="ECO:0000313" key="18">
    <source>
        <dbReference type="Proteomes" id="UP000275281"/>
    </source>
</evidence>
<evidence type="ECO:0000256" key="2">
    <source>
        <dbReference type="ARBA" id="ARBA00010945"/>
    </source>
</evidence>
<evidence type="ECO:0000256" key="4">
    <source>
        <dbReference type="ARBA" id="ARBA00022490"/>
    </source>
</evidence>
<dbReference type="GO" id="GO:0000287">
    <property type="term" value="F:magnesium ion binding"/>
    <property type="evidence" value="ECO:0007669"/>
    <property type="project" value="UniProtKB-UniRule"/>
</dbReference>
<dbReference type="Gene3D" id="1.10.150.20">
    <property type="entry name" value="5' to 3' exonuclease, C-terminal subdomain"/>
    <property type="match status" value="1"/>
</dbReference>
<feature type="site" description="Substrate discrimination" evidence="15">
    <location>
        <position position="24"/>
    </location>
</feature>
<evidence type="ECO:0000256" key="10">
    <source>
        <dbReference type="ARBA" id="ARBA00022842"/>
    </source>
</evidence>
<evidence type="ECO:0000256" key="11">
    <source>
        <dbReference type="ARBA" id="ARBA00022932"/>
    </source>
</evidence>
<dbReference type="FunFam" id="3.40.1170.60:FF:000001">
    <property type="entry name" value="DNA polymerase IV"/>
    <property type="match status" value="1"/>
</dbReference>
<keyword evidence="12 15" id="KW-0238">DNA-binding</keyword>
<dbReference type="InterPro" id="IPR036775">
    <property type="entry name" value="DNA_pol_Y-fam_lit_finger_sf"/>
</dbReference>
<dbReference type="InterPro" id="IPR050116">
    <property type="entry name" value="DNA_polymerase-Y"/>
</dbReference>
<evidence type="ECO:0000256" key="15">
    <source>
        <dbReference type="HAMAP-Rule" id="MF_01113"/>
    </source>
</evidence>
<dbReference type="Gene3D" id="3.30.70.270">
    <property type="match status" value="1"/>
</dbReference>
<dbReference type="FunFam" id="1.10.150.20:FF:000019">
    <property type="entry name" value="DNA polymerase IV"/>
    <property type="match status" value="1"/>
</dbReference>
<comment type="function">
    <text evidence="15">Poorly processive, error-prone DNA polymerase involved in untargeted mutagenesis. Copies undamaged DNA at stalled replication forks, which arise in vivo from mismatched or misaligned primer ends. These misaligned primers can be extended by PolIV. Exhibits no 3'-5' exonuclease (proofreading) activity. May be involved in translesional synthesis, in conjunction with the beta clamp from PolIII.</text>
</comment>
<dbReference type="Gene3D" id="3.40.1170.60">
    <property type="match status" value="1"/>
</dbReference>
<comment type="subunit">
    <text evidence="15">Monomer.</text>
</comment>
<evidence type="ECO:0000256" key="14">
    <source>
        <dbReference type="ARBA" id="ARBA00049244"/>
    </source>
</evidence>
<evidence type="ECO:0000256" key="9">
    <source>
        <dbReference type="ARBA" id="ARBA00022763"/>
    </source>
</evidence>
<feature type="binding site" evidence="15">
    <location>
        <position position="114"/>
    </location>
    <ligand>
        <name>Mg(2+)</name>
        <dbReference type="ChEBI" id="CHEBI:18420"/>
    </ligand>
</feature>
<keyword evidence="4 15" id="KW-0963">Cytoplasm</keyword>
<dbReference type="HAMAP" id="MF_01113">
    <property type="entry name" value="DNApol_IV"/>
    <property type="match status" value="1"/>
</dbReference>
<feature type="active site" evidence="15">
    <location>
        <position position="115"/>
    </location>
</feature>
<dbReference type="Pfam" id="PF11799">
    <property type="entry name" value="IMS_C"/>
    <property type="match status" value="1"/>
</dbReference>
<dbReference type="GO" id="GO:0005829">
    <property type="term" value="C:cytosol"/>
    <property type="evidence" value="ECO:0007669"/>
    <property type="project" value="TreeGrafter"/>
</dbReference>
<evidence type="ECO:0000256" key="5">
    <source>
        <dbReference type="ARBA" id="ARBA00022679"/>
    </source>
</evidence>
<name>A0A3N5ZA80_9ALTE</name>
<evidence type="ECO:0000256" key="12">
    <source>
        <dbReference type="ARBA" id="ARBA00023125"/>
    </source>
</evidence>
<keyword evidence="11 15" id="KW-0239">DNA-directed DNA polymerase</keyword>
<dbReference type="Proteomes" id="UP000275281">
    <property type="component" value="Unassembled WGS sequence"/>
</dbReference>
<evidence type="ECO:0000256" key="7">
    <source>
        <dbReference type="ARBA" id="ARBA00022705"/>
    </source>
</evidence>
<dbReference type="GO" id="GO:0006261">
    <property type="term" value="P:DNA-templated DNA replication"/>
    <property type="evidence" value="ECO:0007669"/>
    <property type="project" value="UniProtKB-UniRule"/>
</dbReference>
<sequence>MGSNVDVDAAIARKFIHIDMDCFYAAVEMRDDPKLKDVPIAIGGSSKQRGVISTCNYPARKFGVRSAMATAYALRLCPDLVLVKGRMEKYIEESRRIRKIFEDYTDIIEPLSLDEAYLDVTHCSLHENSATLIANDIRQRIYKETQLTASAGVAPCKFVAKIASDENKPNGICVISPANLDAFVRQLDLKKIPGVGKVTLQKLHRMGLYTCQDVRNFPKERFIRSFGKFGKVLWERSHGVDNRELTVSRERKSIGVERTLNEDITTYEQCDSVLSGLINKLQSRCDNHFSRNEKPTSRIVSHAVKLKFSDFQLTTVEHRRAVFDRGFFSQLLVEAFERAKGRSIRLLGVSVGLAPLEPLQQLALPLEDNND</sequence>
<dbReference type="GO" id="GO:0042276">
    <property type="term" value="P:error-prone translesion synthesis"/>
    <property type="evidence" value="ECO:0007669"/>
    <property type="project" value="TreeGrafter"/>
</dbReference>
<reference evidence="17 18" key="1">
    <citation type="submission" date="2018-11" db="EMBL/GenBank/DDBJ databases">
        <authorList>
            <person name="Ye M.-Q."/>
            <person name="Du Z.-J."/>
        </authorList>
    </citation>
    <scope>NUCLEOTIDE SEQUENCE [LARGE SCALE GENOMIC DNA]</scope>
    <source>
        <strain evidence="17 18">U0105</strain>
    </source>
</reference>
<comment type="similarity">
    <text evidence="2 15">Belongs to the DNA polymerase type-Y family.</text>
</comment>
<keyword evidence="8 15" id="KW-0479">Metal-binding</keyword>
<evidence type="ECO:0000256" key="8">
    <source>
        <dbReference type="ARBA" id="ARBA00022723"/>
    </source>
</evidence>
<dbReference type="AlphaFoldDB" id="A0A3N5ZA80"/>
<evidence type="ECO:0000313" key="17">
    <source>
        <dbReference type="EMBL" id="RPJ66278.1"/>
    </source>
</evidence>
<dbReference type="CDD" id="cd03586">
    <property type="entry name" value="PolY_Pol_IV_kappa"/>
    <property type="match status" value="1"/>
</dbReference>
<dbReference type="GO" id="GO:0003684">
    <property type="term" value="F:damaged DNA binding"/>
    <property type="evidence" value="ECO:0007669"/>
    <property type="project" value="InterPro"/>
</dbReference>
<dbReference type="SUPFAM" id="SSF100879">
    <property type="entry name" value="Lesion bypass DNA polymerase (Y-family), little finger domain"/>
    <property type="match status" value="1"/>
</dbReference>
<dbReference type="NCBIfam" id="NF002677">
    <property type="entry name" value="PRK02406.1"/>
    <property type="match status" value="1"/>
</dbReference>
<keyword evidence="7 15" id="KW-0235">DNA replication</keyword>
<dbReference type="PROSITE" id="PS50173">
    <property type="entry name" value="UMUC"/>
    <property type="match status" value="1"/>
</dbReference>
<comment type="subcellular location">
    <subcellularLocation>
        <location evidence="1 15">Cytoplasm</location>
    </subcellularLocation>
</comment>
<keyword evidence="3 15" id="KW-0515">Mutator protein</keyword>
<dbReference type="InterPro" id="IPR017961">
    <property type="entry name" value="DNA_pol_Y-fam_little_finger"/>
</dbReference>
<dbReference type="GO" id="GO:0006281">
    <property type="term" value="P:DNA repair"/>
    <property type="evidence" value="ECO:0007669"/>
    <property type="project" value="UniProtKB-UniRule"/>
</dbReference>
<dbReference type="PANTHER" id="PTHR11076:SF33">
    <property type="entry name" value="DNA POLYMERASE KAPPA"/>
    <property type="match status" value="1"/>
</dbReference>
<keyword evidence="10 15" id="KW-0460">Magnesium</keyword>
<dbReference type="EMBL" id="RPOK01000003">
    <property type="protein sequence ID" value="RPJ66278.1"/>
    <property type="molecule type" value="Genomic_DNA"/>
</dbReference>
<dbReference type="InterPro" id="IPR043502">
    <property type="entry name" value="DNA/RNA_pol_sf"/>
</dbReference>
<dbReference type="EC" id="2.7.7.7" evidence="15"/>
<comment type="cofactor">
    <cofactor evidence="15">
        <name>Mg(2+)</name>
        <dbReference type="ChEBI" id="CHEBI:18420"/>
    </cofactor>
    <text evidence="15">Binds 2 magnesium ions per subunit.</text>
</comment>
<keyword evidence="18" id="KW-1185">Reference proteome</keyword>
<evidence type="ECO:0000256" key="3">
    <source>
        <dbReference type="ARBA" id="ARBA00022457"/>
    </source>
</evidence>
<dbReference type="InterPro" id="IPR043128">
    <property type="entry name" value="Rev_trsase/Diguanyl_cyclase"/>
</dbReference>
<feature type="domain" description="UmuC" evidence="16">
    <location>
        <begin position="15"/>
        <end position="196"/>
    </location>
</feature>
<dbReference type="InterPro" id="IPR001126">
    <property type="entry name" value="UmuC"/>
</dbReference>
<keyword evidence="6 15" id="KW-0548">Nucleotidyltransferase</keyword>
<dbReference type="PANTHER" id="PTHR11076">
    <property type="entry name" value="DNA REPAIR POLYMERASE UMUC / TRANSFERASE FAMILY MEMBER"/>
    <property type="match status" value="1"/>
</dbReference>
<dbReference type="Pfam" id="PF21999">
    <property type="entry name" value="IMS_HHH_1"/>
    <property type="match status" value="1"/>
</dbReference>
<keyword evidence="9 15" id="KW-0227">DNA damage</keyword>
<dbReference type="InterPro" id="IPR022880">
    <property type="entry name" value="DNApol_IV"/>
</dbReference>
<gene>
    <name evidence="15" type="primary">dinB</name>
    <name evidence="17" type="ORF">DRW07_09280</name>
</gene>
<organism evidence="17 18">
    <name type="scientific">Alteromonas sediminis</name>
    <dbReference type="NCBI Taxonomy" id="2259342"/>
    <lineage>
        <taxon>Bacteria</taxon>
        <taxon>Pseudomonadati</taxon>
        <taxon>Pseudomonadota</taxon>
        <taxon>Gammaproteobacteria</taxon>
        <taxon>Alteromonadales</taxon>
        <taxon>Alteromonadaceae</taxon>
        <taxon>Alteromonas/Salinimonas group</taxon>
        <taxon>Alteromonas</taxon>
    </lineage>
</organism>
<accession>A0A3N5ZA80</accession>
<evidence type="ECO:0000256" key="6">
    <source>
        <dbReference type="ARBA" id="ARBA00022695"/>
    </source>
</evidence>
<dbReference type="GO" id="GO:0009432">
    <property type="term" value="P:SOS response"/>
    <property type="evidence" value="ECO:0007669"/>
    <property type="project" value="UniProtKB-ARBA"/>
</dbReference>
<evidence type="ECO:0000259" key="16">
    <source>
        <dbReference type="PROSITE" id="PS50173"/>
    </source>
</evidence>
<dbReference type="OrthoDB" id="9808813at2"/>
<dbReference type="RefSeq" id="WP_124028167.1">
    <property type="nucleotide sequence ID" value="NZ_JBHRSN010000006.1"/>
</dbReference>
<evidence type="ECO:0000256" key="13">
    <source>
        <dbReference type="ARBA" id="ARBA00023204"/>
    </source>
</evidence>
<protein>
    <recommendedName>
        <fullName evidence="15">DNA polymerase IV</fullName>
        <shortName evidence="15">Pol IV</shortName>
        <ecNumber evidence="15">2.7.7.7</ecNumber>
    </recommendedName>
</protein>
<dbReference type="Gene3D" id="3.30.1490.100">
    <property type="entry name" value="DNA polymerase, Y-family, little finger domain"/>
    <property type="match status" value="1"/>
</dbReference>
<keyword evidence="5 15" id="KW-0808">Transferase</keyword>
<dbReference type="SUPFAM" id="SSF56672">
    <property type="entry name" value="DNA/RNA polymerases"/>
    <property type="match status" value="1"/>
</dbReference>
<dbReference type="Pfam" id="PF00817">
    <property type="entry name" value="IMS"/>
    <property type="match status" value="1"/>
</dbReference>